<accession>A0A4C2A6S0</accession>
<gene>
    <name evidence="1" type="ORF">EVAR_98119_1</name>
</gene>
<sequence>MRPLDMCTTLGIKPANGGCVQHPTPRVPLCPSLAQFDPIDGSLYWIRNNTNRLLLVQVQLDVRYSQARVRNMARRFGNDEVIKNLVHKRGGRDCIHYSPRTLRYSRLATT</sequence>
<organism evidence="1 2">
    <name type="scientific">Eumeta variegata</name>
    <name type="common">Bagworm moth</name>
    <name type="synonym">Eumeta japonica</name>
    <dbReference type="NCBI Taxonomy" id="151549"/>
    <lineage>
        <taxon>Eukaryota</taxon>
        <taxon>Metazoa</taxon>
        <taxon>Ecdysozoa</taxon>
        <taxon>Arthropoda</taxon>
        <taxon>Hexapoda</taxon>
        <taxon>Insecta</taxon>
        <taxon>Pterygota</taxon>
        <taxon>Neoptera</taxon>
        <taxon>Endopterygota</taxon>
        <taxon>Lepidoptera</taxon>
        <taxon>Glossata</taxon>
        <taxon>Ditrysia</taxon>
        <taxon>Tineoidea</taxon>
        <taxon>Psychidae</taxon>
        <taxon>Oiketicinae</taxon>
        <taxon>Eumeta</taxon>
    </lineage>
</organism>
<name>A0A4C2A6S0_EUMVA</name>
<evidence type="ECO:0000313" key="2">
    <source>
        <dbReference type="Proteomes" id="UP000299102"/>
    </source>
</evidence>
<reference evidence="1 2" key="1">
    <citation type="journal article" date="2019" name="Commun. Biol.">
        <title>The bagworm genome reveals a unique fibroin gene that provides high tensile strength.</title>
        <authorList>
            <person name="Kono N."/>
            <person name="Nakamura H."/>
            <person name="Ohtoshi R."/>
            <person name="Tomita M."/>
            <person name="Numata K."/>
            <person name="Arakawa K."/>
        </authorList>
    </citation>
    <scope>NUCLEOTIDE SEQUENCE [LARGE SCALE GENOMIC DNA]</scope>
</reference>
<dbReference type="EMBL" id="BGZK01002639">
    <property type="protein sequence ID" value="GBP95502.1"/>
    <property type="molecule type" value="Genomic_DNA"/>
</dbReference>
<protein>
    <submittedName>
        <fullName evidence="1">Uncharacterized protein</fullName>
    </submittedName>
</protein>
<dbReference type="AlphaFoldDB" id="A0A4C2A6S0"/>
<evidence type="ECO:0000313" key="1">
    <source>
        <dbReference type="EMBL" id="GBP95502.1"/>
    </source>
</evidence>
<keyword evidence="2" id="KW-1185">Reference proteome</keyword>
<dbReference type="Proteomes" id="UP000299102">
    <property type="component" value="Unassembled WGS sequence"/>
</dbReference>
<proteinExistence type="predicted"/>
<comment type="caution">
    <text evidence="1">The sequence shown here is derived from an EMBL/GenBank/DDBJ whole genome shotgun (WGS) entry which is preliminary data.</text>
</comment>